<feature type="region of interest" description="Disordered" evidence="1">
    <location>
        <begin position="19"/>
        <end position="61"/>
    </location>
</feature>
<dbReference type="EMBL" id="OZ034817">
    <property type="protein sequence ID" value="CAL1383026.1"/>
    <property type="molecule type" value="Genomic_DNA"/>
</dbReference>
<feature type="region of interest" description="Disordered" evidence="1">
    <location>
        <begin position="133"/>
        <end position="152"/>
    </location>
</feature>
<keyword evidence="3" id="KW-1185">Reference proteome</keyword>
<feature type="compositionally biased region" description="Basic residues" evidence="1">
    <location>
        <begin position="142"/>
        <end position="152"/>
    </location>
</feature>
<proteinExistence type="predicted"/>
<dbReference type="AlphaFoldDB" id="A0AAV2EAS5"/>
<evidence type="ECO:0000313" key="3">
    <source>
        <dbReference type="Proteomes" id="UP001497516"/>
    </source>
</evidence>
<gene>
    <name evidence="2" type="ORF">LTRI10_LOCUS24319</name>
</gene>
<name>A0AAV2EAS5_9ROSI</name>
<evidence type="ECO:0000256" key="1">
    <source>
        <dbReference type="SAM" id="MobiDB-lite"/>
    </source>
</evidence>
<accession>A0AAV2EAS5</accession>
<dbReference type="Proteomes" id="UP001497516">
    <property type="component" value="Chromosome 4"/>
</dbReference>
<protein>
    <submittedName>
        <fullName evidence="2">Uncharacterized protein</fullName>
    </submittedName>
</protein>
<organism evidence="2 3">
    <name type="scientific">Linum trigynum</name>
    <dbReference type="NCBI Taxonomy" id="586398"/>
    <lineage>
        <taxon>Eukaryota</taxon>
        <taxon>Viridiplantae</taxon>
        <taxon>Streptophyta</taxon>
        <taxon>Embryophyta</taxon>
        <taxon>Tracheophyta</taxon>
        <taxon>Spermatophyta</taxon>
        <taxon>Magnoliopsida</taxon>
        <taxon>eudicotyledons</taxon>
        <taxon>Gunneridae</taxon>
        <taxon>Pentapetalae</taxon>
        <taxon>rosids</taxon>
        <taxon>fabids</taxon>
        <taxon>Malpighiales</taxon>
        <taxon>Linaceae</taxon>
        <taxon>Linum</taxon>
    </lineage>
</organism>
<sequence length="170" mass="18691">MRSRAGPRDWLADVTNRATGSAIGNGFPSGDDGRFVDGGEIDGEENHAAGADEEGEGGGEVGLAACPSMTKRLQKRRRLKRIRGRRARRDSCRQGGRWGLAAVLLVQQPWAGRLTVERETRGRRLRGSRSVAGMSLLPPSLGRRRGAKRRRSCRPERGRWRAACLLPLQP</sequence>
<reference evidence="2 3" key="1">
    <citation type="submission" date="2024-04" db="EMBL/GenBank/DDBJ databases">
        <authorList>
            <person name="Fracassetti M."/>
        </authorList>
    </citation>
    <scope>NUCLEOTIDE SEQUENCE [LARGE SCALE GENOMIC DNA]</scope>
</reference>
<evidence type="ECO:0000313" key="2">
    <source>
        <dbReference type="EMBL" id="CAL1383026.1"/>
    </source>
</evidence>